<name>E7D1R7_LATHE</name>
<keyword evidence="1" id="KW-0732">Signal</keyword>
<organism evidence="2">
    <name type="scientific">Latrodectus hesperus</name>
    <name type="common">Western black widow spider</name>
    <dbReference type="NCBI Taxonomy" id="256737"/>
    <lineage>
        <taxon>Eukaryota</taxon>
        <taxon>Metazoa</taxon>
        <taxon>Ecdysozoa</taxon>
        <taxon>Arthropoda</taxon>
        <taxon>Chelicerata</taxon>
        <taxon>Arachnida</taxon>
        <taxon>Araneae</taxon>
        <taxon>Araneomorphae</taxon>
        <taxon>Entelegynae</taxon>
        <taxon>Araneoidea</taxon>
        <taxon>Theridiidae</taxon>
        <taxon>Latrodectus</taxon>
    </lineage>
</organism>
<feature type="signal peptide" evidence="1">
    <location>
        <begin position="1"/>
        <end position="22"/>
    </location>
</feature>
<dbReference type="EMBL" id="HQ006021">
    <property type="protein sequence ID" value="ADV40311.1"/>
    <property type="molecule type" value="mRNA"/>
</dbReference>
<reference evidence="2" key="2">
    <citation type="submission" date="2011-01" db="EMBL/GenBank/DDBJ databases">
        <title>Identification of Proteins Involved in Black Widow Spider Wrapping Silk Fibers.</title>
        <authorList>
            <person name="Nguyen A."/>
            <person name="Verduzco A."/>
            <person name="Vierra C."/>
        </authorList>
    </citation>
    <scope>NUCLEOTIDE SEQUENCE</scope>
</reference>
<feature type="chain" id="PRO_5003218550" evidence="1">
    <location>
        <begin position="23"/>
        <end position="103"/>
    </location>
</feature>
<protein>
    <submittedName>
        <fullName evidence="2">Uncharacterized protein</fullName>
    </submittedName>
</protein>
<accession>E7D1R7</accession>
<sequence length="103" mass="10976">MDSLTLFTIGLLATAFLTGSEAQQTFQFSSFSQIPQSVLSALSSQQVENLKQTLSGGGGGGGNGGGVLAVFKHSKLEGEGEELQEDHHKHYSFLALVQYHKGY</sequence>
<reference evidence="2" key="1">
    <citation type="submission" date="2010-07" db="EMBL/GenBank/DDBJ databases">
        <authorList>
            <person name="Chau J."/>
            <person name="Nguyen A."/>
            <person name="Verduzco A."/>
            <person name="Vierra C."/>
        </authorList>
    </citation>
    <scope>NUCLEOTIDE SEQUENCE</scope>
</reference>
<dbReference type="AlphaFoldDB" id="E7D1R7"/>
<proteinExistence type="evidence at transcript level"/>
<evidence type="ECO:0000256" key="1">
    <source>
        <dbReference type="SAM" id="SignalP"/>
    </source>
</evidence>
<evidence type="ECO:0000313" key="2">
    <source>
        <dbReference type="EMBL" id="ADV40311.1"/>
    </source>
</evidence>